<accession>A0A7W7WJ97</accession>
<gene>
    <name evidence="1" type="ORF">F4556_005167</name>
</gene>
<dbReference type="Proteomes" id="UP000573327">
    <property type="component" value="Unassembled WGS sequence"/>
</dbReference>
<proteinExistence type="predicted"/>
<dbReference type="AlphaFoldDB" id="A0A7W7WJ97"/>
<evidence type="ECO:0000313" key="2">
    <source>
        <dbReference type="Proteomes" id="UP000573327"/>
    </source>
</evidence>
<dbReference type="EMBL" id="JACHJR010000001">
    <property type="protein sequence ID" value="MBB4949632.1"/>
    <property type="molecule type" value="Genomic_DNA"/>
</dbReference>
<organism evidence="1 2">
    <name type="scientific">Kitasatospora gansuensis</name>
    <dbReference type="NCBI Taxonomy" id="258050"/>
    <lineage>
        <taxon>Bacteria</taxon>
        <taxon>Bacillati</taxon>
        <taxon>Actinomycetota</taxon>
        <taxon>Actinomycetes</taxon>
        <taxon>Kitasatosporales</taxon>
        <taxon>Streptomycetaceae</taxon>
        <taxon>Kitasatospora</taxon>
    </lineage>
</organism>
<reference evidence="1 2" key="1">
    <citation type="submission" date="2020-08" db="EMBL/GenBank/DDBJ databases">
        <title>Sequencing the genomes of 1000 actinobacteria strains.</title>
        <authorList>
            <person name="Klenk H.-P."/>
        </authorList>
    </citation>
    <scope>NUCLEOTIDE SEQUENCE [LARGE SCALE GENOMIC DNA]</scope>
    <source>
        <strain evidence="1 2">DSM 44786</strain>
    </source>
</reference>
<comment type="caution">
    <text evidence="1">The sequence shown here is derived from an EMBL/GenBank/DDBJ whole genome shotgun (WGS) entry which is preliminary data.</text>
</comment>
<keyword evidence="2" id="KW-1185">Reference proteome</keyword>
<name>A0A7W7WJ97_9ACTN</name>
<protein>
    <submittedName>
        <fullName evidence="1">Uncharacterized protein</fullName>
    </submittedName>
</protein>
<dbReference type="RefSeq" id="WP_184920109.1">
    <property type="nucleotide sequence ID" value="NZ_JACHJR010000001.1"/>
</dbReference>
<evidence type="ECO:0000313" key="1">
    <source>
        <dbReference type="EMBL" id="MBB4949632.1"/>
    </source>
</evidence>
<sequence length="243" mass="25318">MSLTDRRPTAPLPEEHERLAELLAVTSPTHRAHAGQLQTVPVLDALRPLLPAGALVPGQVVQSTDPGLRLALVAGMHAADEHGADWLAILNGVDVGLAALAGLGAELDRILLVDRAGAATAEVISALAPAVPLILVEGDDAPDPVLARRLTALLRRHHCTLVTAAPWPGQHLRLDVVDPVWHGIGDGHGQITGRDITVLVSGRGSAGAGSAHRLALPTEDGRVVHLGRAQARTGLRDDLARSL</sequence>